<dbReference type="OMA" id="WYKPDRD"/>
<dbReference type="OrthoDB" id="414418at2759"/>
<dbReference type="GeneID" id="27320858"/>
<dbReference type="InterPro" id="IPR013078">
    <property type="entry name" value="His_Pase_superF_clade-1"/>
</dbReference>
<keyword evidence="2" id="KW-1185">Reference proteome</keyword>
<dbReference type="SMART" id="SM00855">
    <property type="entry name" value="PGAM"/>
    <property type="match status" value="1"/>
</dbReference>
<dbReference type="EMBL" id="KN847521">
    <property type="protein sequence ID" value="KIV95346.1"/>
    <property type="molecule type" value="Genomic_DNA"/>
</dbReference>
<gene>
    <name evidence="1" type="ORF">PV10_03013</name>
</gene>
<evidence type="ECO:0008006" key="3">
    <source>
        <dbReference type="Google" id="ProtNLM"/>
    </source>
</evidence>
<dbReference type="VEuPathDB" id="FungiDB:PV10_03013"/>
<name>A0A0D1Y3U6_EXOME</name>
<dbReference type="Pfam" id="PF00300">
    <property type="entry name" value="His_Phos_1"/>
    <property type="match status" value="1"/>
</dbReference>
<protein>
    <recommendedName>
        <fullName evidence="3">Transcription factor TFIIIC triple barrel domain-containing protein</fullName>
    </recommendedName>
</protein>
<accession>A0A0D1Y3U6</accession>
<dbReference type="PANTHER" id="PTHR16469:SF51">
    <property type="entry name" value="TRANSCRIPTION FACTOR TAU 55 KDA SUBUNIT"/>
    <property type="match status" value="1"/>
</dbReference>
<dbReference type="SUPFAM" id="SSF53254">
    <property type="entry name" value="Phosphoglycerate mutase-like"/>
    <property type="match status" value="1"/>
</dbReference>
<dbReference type="RefSeq" id="XP_016226920.1">
    <property type="nucleotide sequence ID" value="XM_016367402.1"/>
</dbReference>
<organism evidence="1 2">
    <name type="scientific">Exophiala mesophila</name>
    <name type="common">Black yeast-like fungus</name>
    <dbReference type="NCBI Taxonomy" id="212818"/>
    <lineage>
        <taxon>Eukaryota</taxon>
        <taxon>Fungi</taxon>
        <taxon>Dikarya</taxon>
        <taxon>Ascomycota</taxon>
        <taxon>Pezizomycotina</taxon>
        <taxon>Eurotiomycetes</taxon>
        <taxon>Chaetothyriomycetidae</taxon>
        <taxon>Chaetothyriales</taxon>
        <taxon>Herpotrichiellaceae</taxon>
        <taxon>Exophiala</taxon>
    </lineage>
</organism>
<dbReference type="STRING" id="212818.A0A0D1Y3U6"/>
<evidence type="ECO:0000313" key="1">
    <source>
        <dbReference type="EMBL" id="KIV95346.1"/>
    </source>
</evidence>
<dbReference type="PANTHER" id="PTHR16469">
    <property type="entry name" value="UBIQUITIN-ASSOCIATED AND SH3 DOMAIN-CONTAINING BA-RELATED"/>
    <property type="match status" value="1"/>
</dbReference>
<dbReference type="InterPro" id="IPR051710">
    <property type="entry name" value="Phosphatase_SH3-domain"/>
</dbReference>
<dbReference type="HOGENOM" id="CLU_042838_1_1_1"/>
<dbReference type="InterPro" id="IPR029033">
    <property type="entry name" value="His_PPase_superfam"/>
</dbReference>
<sequence length="288" mass="31059">MVLQTIYVVRHGYRQTWPDSEGQAARARGIFGPADASLSPHGFAQANELAIYAARLKPRINAIYTSPLIRCLQTVSPTVALAAEEEQNEIPLRVEHGLGEWFGADGAHDYTPSSLEALKDQFPACSLDYVSLSPPILHGEDIRQLHDRLAAILSQLIAQADQDGHEAILLCSHAANVVAIGHVLVGRAYEDVTTKTVGAFTCGVSTYTRIPDASNLIKTLSQDDNDRLGLWSLTVNCESSFLTNGAERGWRFSGLARFTKLPLELDGEVDDGTGLGVVVNAPPATLGE</sequence>
<reference evidence="1 2" key="1">
    <citation type="submission" date="2015-01" db="EMBL/GenBank/DDBJ databases">
        <title>The Genome Sequence of Exophiala mesophila CBS40295.</title>
        <authorList>
            <consortium name="The Broad Institute Genomics Platform"/>
            <person name="Cuomo C."/>
            <person name="de Hoog S."/>
            <person name="Gorbushina A."/>
            <person name="Stielow B."/>
            <person name="Teixiera M."/>
            <person name="Abouelleil A."/>
            <person name="Chapman S.B."/>
            <person name="Priest M."/>
            <person name="Young S.K."/>
            <person name="Wortman J."/>
            <person name="Nusbaum C."/>
            <person name="Birren B."/>
        </authorList>
    </citation>
    <scope>NUCLEOTIDE SEQUENCE [LARGE SCALE GENOMIC DNA]</scope>
    <source>
        <strain evidence="1 2">CBS 40295</strain>
    </source>
</reference>
<dbReference type="Gene3D" id="3.40.50.1240">
    <property type="entry name" value="Phosphoglycerate mutase-like"/>
    <property type="match status" value="1"/>
</dbReference>
<dbReference type="AlphaFoldDB" id="A0A0D1Y3U6"/>
<dbReference type="CDD" id="cd07067">
    <property type="entry name" value="HP_PGM_like"/>
    <property type="match status" value="1"/>
</dbReference>
<dbReference type="Proteomes" id="UP000054302">
    <property type="component" value="Unassembled WGS sequence"/>
</dbReference>
<proteinExistence type="predicted"/>
<evidence type="ECO:0000313" key="2">
    <source>
        <dbReference type="Proteomes" id="UP000054302"/>
    </source>
</evidence>